<proteinExistence type="predicted"/>
<protein>
    <submittedName>
        <fullName evidence="4">WYL domain-containing protein</fullName>
    </submittedName>
</protein>
<dbReference type="InterPro" id="IPR026881">
    <property type="entry name" value="WYL_dom"/>
</dbReference>
<dbReference type="InterPro" id="IPR059020">
    <property type="entry name" value="CapW_CTD"/>
</dbReference>
<dbReference type="InterPro" id="IPR016634">
    <property type="entry name" value="CapW-like"/>
</dbReference>
<feature type="domain" description="WYL" evidence="1">
    <location>
        <begin position="116"/>
        <end position="181"/>
    </location>
</feature>
<evidence type="ECO:0000313" key="5">
    <source>
        <dbReference type="Proteomes" id="UP000425960"/>
    </source>
</evidence>
<reference evidence="4 5" key="1">
    <citation type="submission" date="2019-11" db="EMBL/GenBank/DDBJ databases">
        <title>Comparative genomics of hydrocarbon-degrading Desulfosarcina strains.</title>
        <authorList>
            <person name="Watanabe M."/>
            <person name="Kojima H."/>
            <person name="Fukui M."/>
        </authorList>
    </citation>
    <scope>NUCLEOTIDE SEQUENCE [LARGE SCALE GENOMIC DNA]</scope>
    <source>
        <strain evidence="4 5">28bB2T</strain>
        <plasmid evidence="5">do28_1 dna</plasmid>
    </source>
</reference>
<evidence type="ECO:0000259" key="3">
    <source>
        <dbReference type="Pfam" id="PF26109"/>
    </source>
</evidence>
<gene>
    <name evidence="4" type="ORF">DSCO28_72430</name>
</gene>
<dbReference type="InterPro" id="IPR051534">
    <property type="entry name" value="CBASS_pafABC_assoc_protein"/>
</dbReference>
<dbReference type="PANTHER" id="PTHR34580">
    <property type="match status" value="1"/>
</dbReference>
<dbReference type="InterPro" id="IPR059019">
    <property type="entry name" value="WHD_CapW"/>
</dbReference>
<geneLocation type="plasmid" evidence="5">
    <name>do28_1 dna</name>
</geneLocation>
<keyword evidence="4" id="KW-0614">Plasmid</keyword>
<dbReference type="AlphaFoldDB" id="A0A5K8A2F3"/>
<dbReference type="EMBL" id="AP021877">
    <property type="protein sequence ID" value="BBO86677.1"/>
    <property type="molecule type" value="Genomic_DNA"/>
</dbReference>
<evidence type="ECO:0000259" key="1">
    <source>
        <dbReference type="Pfam" id="PF13280"/>
    </source>
</evidence>
<dbReference type="Pfam" id="PF26109">
    <property type="entry name" value="WHD_BrxR"/>
    <property type="match status" value="1"/>
</dbReference>
<accession>A0A5K8A2F3</accession>
<evidence type="ECO:0000313" key="4">
    <source>
        <dbReference type="EMBL" id="BBO86677.1"/>
    </source>
</evidence>
<dbReference type="PANTHER" id="PTHR34580:SF3">
    <property type="entry name" value="PROTEIN PAFB"/>
    <property type="match status" value="1"/>
</dbReference>
<dbReference type="PIRSF" id="PIRSF015558">
    <property type="entry name" value="Txn_reg_DeoR_prd"/>
    <property type="match status" value="1"/>
</dbReference>
<feature type="domain" description="DNA-binding transcriptional repressor CapW winged helix-turn-helix" evidence="3">
    <location>
        <begin position="6"/>
        <end position="83"/>
    </location>
</feature>
<dbReference type="PROSITE" id="PS52050">
    <property type="entry name" value="WYL"/>
    <property type="match status" value="1"/>
</dbReference>
<feature type="domain" description="DNA-binding transcriptional repressor CapW C-terminal dimerisation" evidence="2">
    <location>
        <begin position="205"/>
        <end position="271"/>
    </location>
</feature>
<organism evidence="4 5">
    <name type="scientific">Desulfosarcina ovata subsp. sediminis</name>
    <dbReference type="NCBI Taxonomy" id="885957"/>
    <lineage>
        <taxon>Bacteria</taxon>
        <taxon>Pseudomonadati</taxon>
        <taxon>Thermodesulfobacteriota</taxon>
        <taxon>Desulfobacteria</taxon>
        <taxon>Desulfobacterales</taxon>
        <taxon>Desulfosarcinaceae</taxon>
        <taxon>Desulfosarcina</taxon>
    </lineage>
</organism>
<dbReference type="Pfam" id="PF13280">
    <property type="entry name" value="WYL"/>
    <property type="match status" value="1"/>
</dbReference>
<name>A0A5K8A2F3_9BACT</name>
<sequence>MRLSIRKRMEFIESRLYWEGAISRKDLTDCFGISNPQASKDLKQYSEIAPENIYYDNSAKQYHASETFIPKIITPTCESYFTELLTSSSDDDSFICGQIPQYDMIPLPSRSTDPMVLKDILKAIREISSIEVRYQSMSSPEPAPRYISPHALVNDGFRWHVRAYCHKRNEYRDFNLSRITACGAFKFDSVNHANDLLWHNFVVFKLAANPKLNDNQKKCIEHEYGMIDGVCDLNVRGAFVFYVKQRLGLNQLPNSKKPYQQHIVLANRDEVDNTIDVLTKLQANKLGQLA</sequence>
<dbReference type="RefSeq" id="WP_155326263.1">
    <property type="nucleotide sequence ID" value="NZ_AP021877.1"/>
</dbReference>
<dbReference type="KEGG" id="dov:DSCO28_72430"/>
<evidence type="ECO:0000259" key="2">
    <source>
        <dbReference type="Pfam" id="PF26107"/>
    </source>
</evidence>
<dbReference type="Pfam" id="PF26107">
    <property type="entry name" value="BrxR_CTD"/>
    <property type="match status" value="1"/>
</dbReference>
<dbReference type="Proteomes" id="UP000425960">
    <property type="component" value="Plasmid Do28_1"/>
</dbReference>